<sequence length="515" mass="54767">MNQHLSRRQLIGGAVASGLTLRTASAATAPATLFREVTLVDGTGAPPRPADVLVSGDRIASISAPSARTRVAAARIIPGEGRVLAPGFIDTHTHGDPMSDSFDAFLAMGVTTITLGVDGGGPRIKGDLDLRGWMRAADRAPLDLNVVALASHGTLRGAANIPDSVRRPDAAALARLEAQLDAELRAGAFGLTYGLEYVPGIYSQTPELTGLGRVVARHDGVVMSHMRSENDDEIETSIDELIASAGPARPHISHLKVVFGKGEARARALLDDLAAKRRAGIDLTADAYPYNAGFTGIAILFPQWALPPTDYATILATRRAELRDYLEKRMIRRGGPEMLLLGTGKHAGKTVAQAAQEAGLAFPDFLIQLGPNGGSGAHFTMDQALQDVLLLDPMVAISTDGGPGMRHPRATGTYAKLIEDYVVKSKRIPIEEAVRKATSFPARILRLADRGTIRVGAKADLILFDPAKVRARSTYLDPFARAQGFDLVMVGGQAAFETGQRVARPGRLLRATRPD</sequence>
<name>A0A430FYP6_9SPHN</name>
<dbReference type="InterPro" id="IPR011059">
    <property type="entry name" value="Metal-dep_hydrolase_composite"/>
</dbReference>
<dbReference type="SUPFAM" id="SSF51556">
    <property type="entry name" value="Metallo-dependent hydrolases"/>
    <property type="match status" value="1"/>
</dbReference>
<dbReference type="Proteomes" id="UP000287746">
    <property type="component" value="Unassembled WGS sequence"/>
</dbReference>
<dbReference type="PROSITE" id="PS51318">
    <property type="entry name" value="TAT"/>
    <property type="match status" value="1"/>
</dbReference>
<dbReference type="InterPro" id="IPR013108">
    <property type="entry name" value="Amidohydro_3"/>
</dbReference>
<feature type="domain" description="Amidohydrolase 3" evidence="1">
    <location>
        <begin position="420"/>
        <end position="472"/>
    </location>
</feature>
<dbReference type="GO" id="GO:0016812">
    <property type="term" value="F:hydrolase activity, acting on carbon-nitrogen (but not peptide) bonds, in cyclic amides"/>
    <property type="evidence" value="ECO:0007669"/>
    <property type="project" value="TreeGrafter"/>
</dbReference>
<dbReference type="InterPro" id="IPR023100">
    <property type="entry name" value="D-aminoacylase_insert_dom_sf"/>
</dbReference>
<dbReference type="InterPro" id="IPR032466">
    <property type="entry name" value="Metal_Hydrolase"/>
</dbReference>
<dbReference type="AlphaFoldDB" id="A0A430FYP6"/>
<protein>
    <submittedName>
        <fullName evidence="2">N-acyl-D-amino acid deacylase</fullName>
    </submittedName>
</protein>
<dbReference type="PANTHER" id="PTHR11647">
    <property type="entry name" value="HYDRANTOINASE/DIHYDROPYRIMIDINASE FAMILY MEMBER"/>
    <property type="match status" value="1"/>
</dbReference>
<organism evidence="2 3">
    <name type="scientific">Sphingomonas koreensis</name>
    <dbReference type="NCBI Taxonomy" id="93064"/>
    <lineage>
        <taxon>Bacteria</taxon>
        <taxon>Pseudomonadati</taxon>
        <taxon>Pseudomonadota</taxon>
        <taxon>Alphaproteobacteria</taxon>
        <taxon>Sphingomonadales</taxon>
        <taxon>Sphingomonadaceae</taxon>
        <taxon>Sphingomonas</taxon>
    </lineage>
</organism>
<dbReference type="Gene3D" id="2.30.40.10">
    <property type="entry name" value="Urease, subunit C, domain 1"/>
    <property type="match status" value="1"/>
</dbReference>
<accession>A0A430FYP6</accession>
<evidence type="ECO:0000313" key="2">
    <source>
        <dbReference type="EMBL" id="RSY77681.1"/>
    </source>
</evidence>
<dbReference type="SUPFAM" id="SSF51338">
    <property type="entry name" value="Composite domain of metallo-dependent hydrolases"/>
    <property type="match status" value="1"/>
</dbReference>
<dbReference type="RefSeq" id="WP_126005841.1">
    <property type="nucleotide sequence ID" value="NZ_QQYZ01000029.1"/>
</dbReference>
<evidence type="ECO:0000313" key="3">
    <source>
        <dbReference type="Proteomes" id="UP000287746"/>
    </source>
</evidence>
<gene>
    <name evidence="2" type="ORF">DAH66_19950</name>
</gene>
<dbReference type="Gene3D" id="3.30.1490.130">
    <property type="entry name" value="D-aminoacylase. Domain 3"/>
    <property type="match status" value="1"/>
</dbReference>
<dbReference type="InterPro" id="IPR006311">
    <property type="entry name" value="TAT_signal"/>
</dbReference>
<evidence type="ECO:0000259" key="1">
    <source>
        <dbReference type="Pfam" id="PF07969"/>
    </source>
</evidence>
<dbReference type="Gene3D" id="3.20.20.140">
    <property type="entry name" value="Metal-dependent hydrolases"/>
    <property type="match status" value="1"/>
</dbReference>
<dbReference type="PANTHER" id="PTHR11647:SF1">
    <property type="entry name" value="COLLAPSIN RESPONSE MEDIATOR PROTEIN"/>
    <property type="match status" value="1"/>
</dbReference>
<dbReference type="Pfam" id="PF07969">
    <property type="entry name" value="Amidohydro_3"/>
    <property type="match status" value="1"/>
</dbReference>
<comment type="caution">
    <text evidence="2">The sequence shown here is derived from an EMBL/GenBank/DDBJ whole genome shotgun (WGS) entry which is preliminary data.</text>
</comment>
<dbReference type="EMBL" id="QQYZ01000029">
    <property type="protein sequence ID" value="RSY77681.1"/>
    <property type="molecule type" value="Genomic_DNA"/>
</dbReference>
<reference evidence="3" key="1">
    <citation type="submission" date="2018-07" db="EMBL/GenBank/DDBJ databases">
        <title>Genomic and Epidemiologic Investigation of an Indolent Hospital Outbreak.</title>
        <authorList>
            <person name="Johnson R.C."/>
            <person name="Deming C."/>
            <person name="Conlan S."/>
            <person name="Zellmer C.J."/>
            <person name="Michelin A.V."/>
            <person name="Lee-Lin S.-Q."/>
            <person name="Thomas P.J."/>
            <person name="Park M."/>
            <person name="Weingarten R.A."/>
            <person name="Less J."/>
            <person name="Dekker J.P."/>
            <person name="Frank K.M."/>
            <person name="Musser K.A."/>
            <person name="Mcquiston J.R."/>
            <person name="Henderson D.K."/>
            <person name="Lau A.F."/>
            <person name="Palmore T.N."/>
            <person name="Segre J.A."/>
        </authorList>
    </citation>
    <scope>NUCLEOTIDE SEQUENCE [LARGE SCALE GENOMIC DNA]</scope>
    <source>
        <strain evidence="3">SK-CDC1_0717</strain>
    </source>
</reference>
<proteinExistence type="predicted"/>
<dbReference type="GO" id="GO:0005829">
    <property type="term" value="C:cytosol"/>
    <property type="evidence" value="ECO:0007669"/>
    <property type="project" value="TreeGrafter"/>
</dbReference>
<dbReference type="GO" id="GO:0016811">
    <property type="term" value="F:hydrolase activity, acting on carbon-nitrogen (but not peptide) bonds, in linear amides"/>
    <property type="evidence" value="ECO:0007669"/>
    <property type="project" value="InterPro"/>
</dbReference>
<dbReference type="InterPro" id="IPR050378">
    <property type="entry name" value="Metallo-dep_Hydrolases_sf"/>
</dbReference>